<evidence type="ECO:0000313" key="2">
    <source>
        <dbReference type="EMBL" id="CAI9966985.1"/>
    </source>
</evidence>
<dbReference type="GO" id="GO:0010181">
    <property type="term" value="F:FMN binding"/>
    <property type="evidence" value="ECO:0007669"/>
    <property type="project" value="InterPro"/>
</dbReference>
<evidence type="ECO:0000259" key="1">
    <source>
        <dbReference type="PROSITE" id="PS50902"/>
    </source>
</evidence>
<dbReference type="Proteomes" id="UP001642409">
    <property type="component" value="Unassembled WGS sequence"/>
</dbReference>
<dbReference type="AlphaFoldDB" id="A0AA86UPW9"/>
<sequence>MKQRDTHQWTVQDQQLFQRLYKQYKNDFQEYLKFFPQRTYQQIRCFYYNQIYKYRKTNTALDEQKIQQQQTDSAKRAAQSSPVNTQQPINPVAIIFDSVGGSTLTLAEMISKELYDQGISYYFIDLRTYSIEQALATLQSCSKFILGSPTYNGSMLDSLKKLIQQLIFQKLHLNKKFALFGTFGWTEAAVNDMKTLLVKDGTQFVGSVVSKSEEVLNNVKAVKDLIFRLQLENQ</sequence>
<gene>
    <name evidence="3" type="ORF">HINF_LOCUS29957</name>
    <name evidence="2" type="ORF">HINF_LOCUS54630</name>
</gene>
<proteinExistence type="predicted"/>
<name>A0AA86UPW9_9EUKA</name>
<dbReference type="Gene3D" id="3.40.50.360">
    <property type="match status" value="1"/>
</dbReference>
<dbReference type="Gene3D" id="1.10.10.60">
    <property type="entry name" value="Homeodomain-like"/>
    <property type="match status" value="1"/>
</dbReference>
<dbReference type="InterPro" id="IPR001005">
    <property type="entry name" value="SANT/Myb"/>
</dbReference>
<dbReference type="PROSITE" id="PS50902">
    <property type="entry name" value="FLAVODOXIN_LIKE"/>
    <property type="match status" value="1"/>
</dbReference>
<dbReference type="CDD" id="cd00167">
    <property type="entry name" value="SANT"/>
    <property type="match status" value="1"/>
</dbReference>
<dbReference type="EMBL" id="CAXDID020000097">
    <property type="protein sequence ID" value="CAL6025119.1"/>
    <property type="molecule type" value="Genomic_DNA"/>
</dbReference>
<reference evidence="2" key="1">
    <citation type="submission" date="2023-06" db="EMBL/GenBank/DDBJ databases">
        <authorList>
            <person name="Kurt Z."/>
        </authorList>
    </citation>
    <scope>NUCLEOTIDE SEQUENCE</scope>
</reference>
<dbReference type="SUPFAM" id="SSF52218">
    <property type="entry name" value="Flavoproteins"/>
    <property type="match status" value="1"/>
</dbReference>
<reference evidence="3 4" key="2">
    <citation type="submission" date="2024-07" db="EMBL/GenBank/DDBJ databases">
        <authorList>
            <person name="Akdeniz Z."/>
        </authorList>
    </citation>
    <scope>NUCLEOTIDE SEQUENCE [LARGE SCALE GENOMIC DNA]</scope>
</reference>
<dbReference type="PANTHER" id="PTHR43717:SF1">
    <property type="entry name" value="ANAEROBIC NITRIC OXIDE REDUCTASE FLAVORUBREDOXIN"/>
    <property type="match status" value="1"/>
</dbReference>
<comment type="caution">
    <text evidence="2">The sequence shown here is derived from an EMBL/GenBank/DDBJ whole genome shotgun (WGS) entry which is preliminary data.</text>
</comment>
<dbReference type="Pfam" id="PF00258">
    <property type="entry name" value="Flavodoxin_1"/>
    <property type="match status" value="1"/>
</dbReference>
<protein>
    <submittedName>
        <fullName evidence="2">A-type flavoprotein 6</fullName>
    </submittedName>
    <submittedName>
        <fullName evidence="3">A-type_flavoprotein 6</fullName>
    </submittedName>
</protein>
<organism evidence="2">
    <name type="scientific">Hexamita inflata</name>
    <dbReference type="NCBI Taxonomy" id="28002"/>
    <lineage>
        <taxon>Eukaryota</taxon>
        <taxon>Metamonada</taxon>
        <taxon>Diplomonadida</taxon>
        <taxon>Hexamitidae</taxon>
        <taxon>Hexamitinae</taxon>
        <taxon>Hexamita</taxon>
    </lineage>
</organism>
<dbReference type="InterPro" id="IPR029039">
    <property type="entry name" value="Flavoprotein-like_sf"/>
</dbReference>
<keyword evidence="4" id="KW-1185">Reference proteome</keyword>
<accession>A0AA86UPW9</accession>
<dbReference type="InterPro" id="IPR009057">
    <property type="entry name" value="Homeodomain-like_sf"/>
</dbReference>
<evidence type="ECO:0000313" key="3">
    <source>
        <dbReference type="EMBL" id="CAL6025119.1"/>
    </source>
</evidence>
<feature type="domain" description="Flavodoxin-like" evidence="1">
    <location>
        <begin position="92"/>
        <end position="234"/>
    </location>
</feature>
<dbReference type="EMBL" id="CATOUU010001010">
    <property type="protein sequence ID" value="CAI9966985.1"/>
    <property type="molecule type" value="Genomic_DNA"/>
</dbReference>
<evidence type="ECO:0000313" key="4">
    <source>
        <dbReference type="Proteomes" id="UP001642409"/>
    </source>
</evidence>
<dbReference type="PANTHER" id="PTHR43717">
    <property type="entry name" value="ANAEROBIC NITRIC OXIDE REDUCTASE FLAVORUBREDOXIN"/>
    <property type="match status" value="1"/>
</dbReference>
<dbReference type="InterPro" id="IPR008254">
    <property type="entry name" value="Flavodoxin/NO_synth"/>
</dbReference>
<dbReference type="SUPFAM" id="SSF46689">
    <property type="entry name" value="Homeodomain-like"/>
    <property type="match status" value="1"/>
</dbReference>